<dbReference type="AlphaFoldDB" id="A0A5C2RNT8"/>
<evidence type="ECO:0000313" key="2">
    <source>
        <dbReference type="Proteomes" id="UP000313359"/>
    </source>
</evidence>
<dbReference type="EMBL" id="ML122325">
    <property type="protein sequence ID" value="RPD53278.1"/>
    <property type="molecule type" value="Genomic_DNA"/>
</dbReference>
<protein>
    <submittedName>
        <fullName evidence="1">Uncharacterized protein</fullName>
    </submittedName>
</protein>
<keyword evidence="2" id="KW-1185">Reference proteome</keyword>
<name>A0A5C2RNT8_9APHY</name>
<evidence type="ECO:0000313" key="1">
    <source>
        <dbReference type="EMBL" id="RPD53278.1"/>
    </source>
</evidence>
<proteinExistence type="predicted"/>
<accession>A0A5C2RNT8</accession>
<organism evidence="1 2">
    <name type="scientific">Lentinus tigrinus ALCF2SS1-6</name>
    <dbReference type="NCBI Taxonomy" id="1328759"/>
    <lineage>
        <taxon>Eukaryota</taxon>
        <taxon>Fungi</taxon>
        <taxon>Dikarya</taxon>
        <taxon>Basidiomycota</taxon>
        <taxon>Agaricomycotina</taxon>
        <taxon>Agaricomycetes</taxon>
        <taxon>Polyporales</taxon>
        <taxon>Polyporaceae</taxon>
        <taxon>Lentinus</taxon>
    </lineage>
</organism>
<gene>
    <name evidence="1" type="ORF">L227DRAFT_402877</name>
</gene>
<reference evidence="1" key="1">
    <citation type="journal article" date="2018" name="Genome Biol. Evol.">
        <title>Genomics and development of Lentinus tigrinus, a white-rot wood-decaying mushroom with dimorphic fruiting bodies.</title>
        <authorList>
            <person name="Wu B."/>
            <person name="Xu Z."/>
            <person name="Knudson A."/>
            <person name="Carlson A."/>
            <person name="Chen N."/>
            <person name="Kovaka S."/>
            <person name="LaButti K."/>
            <person name="Lipzen A."/>
            <person name="Pennachio C."/>
            <person name="Riley R."/>
            <person name="Schakwitz W."/>
            <person name="Umezawa K."/>
            <person name="Ohm R.A."/>
            <person name="Grigoriev I.V."/>
            <person name="Nagy L.G."/>
            <person name="Gibbons J."/>
            <person name="Hibbett D."/>
        </authorList>
    </citation>
    <scope>NUCLEOTIDE SEQUENCE [LARGE SCALE GENOMIC DNA]</scope>
    <source>
        <strain evidence="1">ALCF2SS1-6</strain>
    </source>
</reference>
<dbReference type="OrthoDB" id="2757285at2759"/>
<dbReference type="Proteomes" id="UP000313359">
    <property type="component" value="Unassembled WGS sequence"/>
</dbReference>
<sequence length="441" mass="50513">MLHRPGSACSGLPELTSLCEAWTSVVEPMSLPGARYTVDLSEDLLVISRLSDDQTEYHHHFFSISSDCYPHPFAASPVLRALRSTRNGRVFRCPKEADRLDILSDLVAWGSFQDTCGDENTKWQVAMEVHVMNWKTGAVVWRYTGGQVSFYHLIDRHHVLVTQRDGIHVFAFDPDRGALEPPAHTTIQTQLLHLRLPGFEPEQEHLNPVKSFLHIPRTHRDDRPLFRPDPSHSLLAIHMDHMHSIGPGREKIHSLVFLVSLMTIRGCLARWQTGWWRSLVLPWDDWGPTGARIIALKNIDKFDLSLAMHGSRCMLKIPTPCNTNLVVIDAHPWVRHCGHDVARQISWPHYDANMAVECSDVQSFVILGHYRLRPQVFRYETMVLEGTFPCHMAWFPVSHPAHYRGNHTVLTSHQVFVVASPLTRCITTPWLTQRFQRTREA</sequence>